<comment type="caution">
    <text evidence="2">The sequence shown here is derived from an EMBL/GenBank/DDBJ whole genome shotgun (WGS) entry which is preliminary data.</text>
</comment>
<evidence type="ECO:0000313" key="2">
    <source>
        <dbReference type="EMBL" id="RCJ40910.1"/>
    </source>
</evidence>
<sequence length="267" mass="29535">MLNAKTQKSTKQKPEPLQLLKSNKFVSTRVGIISLAGFSMAIISLILQLLNYGAISVLGRKQLALVQLTSGDTIFAASVDQNQRSHEVIKKFVSDTFIKMFNWDGLVQTFNDKGEPITKQDTGVEVGKLDTKSHSRVTSKAYESAFALSENQGFRAAFLRKLASITPLGIFNGNAQVSLIPRFVSEPRQIKDGKWEIDFVGTLVTFTREDNAGNGISFNKTITVEAVSTPQVIPNVTSDMARKIYQARQSGLEITQIVDLDFTSRKR</sequence>
<evidence type="ECO:0008006" key="4">
    <source>
        <dbReference type="Google" id="ProtNLM"/>
    </source>
</evidence>
<dbReference type="Proteomes" id="UP000252107">
    <property type="component" value="Unassembled WGS sequence"/>
</dbReference>
<keyword evidence="1" id="KW-0472">Membrane</keyword>
<name>A0A367RYU6_9NOSO</name>
<gene>
    <name evidence="2" type="ORF">A6770_37035</name>
</gene>
<organism evidence="2 3">
    <name type="scientific">Nostoc minutum NIES-26</name>
    <dbReference type="NCBI Taxonomy" id="1844469"/>
    <lineage>
        <taxon>Bacteria</taxon>
        <taxon>Bacillati</taxon>
        <taxon>Cyanobacteriota</taxon>
        <taxon>Cyanophyceae</taxon>
        <taxon>Nostocales</taxon>
        <taxon>Nostocaceae</taxon>
        <taxon>Nostoc</taxon>
    </lineage>
</organism>
<evidence type="ECO:0000313" key="3">
    <source>
        <dbReference type="Proteomes" id="UP000252107"/>
    </source>
</evidence>
<evidence type="ECO:0000256" key="1">
    <source>
        <dbReference type="SAM" id="Phobius"/>
    </source>
</evidence>
<protein>
    <recommendedName>
        <fullName evidence="4">Esterase/lipase</fullName>
    </recommendedName>
</protein>
<keyword evidence="1" id="KW-0812">Transmembrane</keyword>
<keyword evidence="1" id="KW-1133">Transmembrane helix</keyword>
<accession>A0A367RYU6</accession>
<dbReference type="EMBL" id="LXQD01000036">
    <property type="protein sequence ID" value="RCJ40910.1"/>
    <property type="molecule type" value="Genomic_DNA"/>
</dbReference>
<reference evidence="2" key="1">
    <citation type="submission" date="2016-04" db="EMBL/GenBank/DDBJ databases">
        <authorList>
            <person name="Tabuchi Yagui T.R."/>
        </authorList>
    </citation>
    <scope>NUCLEOTIDE SEQUENCE [LARGE SCALE GENOMIC DNA]</scope>
    <source>
        <strain evidence="2">NIES-26</strain>
    </source>
</reference>
<proteinExistence type="predicted"/>
<dbReference type="AlphaFoldDB" id="A0A367RYU6"/>
<keyword evidence="3" id="KW-1185">Reference proteome</keyword>
<feature type="transmembrane region" description="Helical" evidence="1">
    <location>
        <begin position="30"/>
        <end position="52"/>
    </location>
</feature>